<dbReference type="PANTHER" id="PTHR10334">
    <property type="entry name" value="CYSTEINE-RICH SECRETORY PROTEIN-RELATED"/>
    <property type="match status" value="1"/>
</dbReference>
<accession>A0AA39D3A2</accession>
<dbReference type="SUPFAM" id="SSF55797">
    <property type="entry name" value="PR-1-like"/>
    <property type="match status" value="1"/>
</dbReference>
<evidence type="ECO:0000259" key="1">
    <source>
        <dbReference type="SMART" id="SM00198"/>
    </source>
</evidence>
<dbReference type="InterPro" id="IPR014044">
    <property type="entry name" value="CAP_dom"/>
</dbReference>
<gene>
    <name evidence="2" type="ORF">PVL29_026750</name>
</gene>
<dbReference type="Gene3D" id="3.40.33.10">
    <property type="entry name" value="CAP"/>
    <property type="match status" value="1"/>
</dbReference>
<reference evidence="2 3" key="1">
    <citation type="journal article" date="2023" name="BMC Biotechnol.">
        <title>Vitis rotundifolia cv Carlos genome sequencing.</title>
        <authorList>
            <person name="Huff M."/>
            <person name="Hulse-Kemp A."/>
            <person name="Scheffler B."/>
            <person name="Youngblood R."/>
            <person name="Simpson S."/>
            <person name="Babiker E."/>
            <person name="Staton M."/>
        </authorList>
    </citation>
    <scope>NUCLEOTIDE SEQUENCE [LARGE SCALE GENOMIC DNA]</scope>
    <source>
        <tissue evidence="2">Leaf</tissue>
    </source>
</reference>
<evidence type="ECO:0000313" key="2">
    <source>
        <dbReference type="EMBL" id="KAJ9670403.1"/>
    </source>
</evidence>
<dbReference type="EMBL" id="JARBHA010000020">
    <property type="protein sequence ID" value="KAJ9670403.1"/>
    <property type="molecule type" value="Genomic_DNA"/>
</dbReference>
<comment type="caution">
    <text evidence="2">The sequence shown here is derived from an EMBL/GenBank/DDBJ whole genome shotgun (WGS) entry which is preliminary data.</text>
</comment>
<protein>
    <recommendedName>
        <fullName evidence="1">SCP domain-containing protein</fullName>
    </recommendedName>
</protein>
<dbReference type="Pfam" id="PF00188">
    <property type="entry name" value="CAP"/>
    <property type="match status" value="1"/>
</dbReference>
<name>A0AA39D3A2_VITRO</name>
<keyword evidence="3" id="KW-1185">Reference proteome</keyword>
<dbReference type="InterPro" id="IPR001283">
    <property type="entry name" value="CRISP-related"/>
</dbReference>
<organism evidence="2 3">
    <name type="scientific">Vitis rotundifolia</name>
    <name type="common">Muscadine grape</name>
    <dbReference type="NCBI Taxonomy" id="103349"/>
    <lineage>
        <taxon>Eukaryota</taxon>
        <taxon>Viridiplantae</taxon>
        <taxon>Streptophyta</taxon>
        <taxon>Embryophyta</taxon>
        <taxon>Tracheophyta</taxon>
        <taxon>Spermatophyta</taxon>
        <taxon>Magnoliopsida</taxon>
        <taxon>eudicotyledons</taxon>
        <taxon>Gunneridae</taxon>
        <taxon>Pentapetalae</taxon>
        <taxon>rosids</taxon>
        <taxon>Vitales</taxon>
        <taxon>Vitaceae</taxon>
        <taxon>Viteae</taxon>
        <taxon>Vitis</taxon>
    </lineage>
</organism>
<evidence type="ECO:0000313" key="3">
    <source>
        <dbReference type="Proteomes" id="UP001168098"/>
    </source>
</evidence>
<dbReference type="AlphaFoldDB" id="A0AA39D3A2"/>
<feature type="domain" description="SCP" evidence="1">
    <location>
        <begin position="14"/>
        <end position="120"/>
    </location>
</feature>
<dbReference type="SMART" id="SM00198">
    <property type="entry name" value="SCP"/>
    <property type="match status" value="1"/>
</dbReference>
<dbReference type="InterPro" id="IPR035940">
    <property type="entry name" value="CAP_sf"/>
</dbReference>
<dbReference type="Proteomes" id="UP001168098">
    <property type="component" value="Unassembled WGS sequence"/>
</dbReference>
<sequence length="136" mass="15300">MVGLAQTLVSQAQNTPRDFLQLHVQRGPQRDYAKQRSGDCELVHSGGPYGENIHWGYGGGYTDVKAAMKLWLDEKHFYDYESNSCMFGKNSKRLGCASAACPDERVFCTCNYDPPGNFHGECTFGFGFSYKVHRNK</sequence>
<proteinExistence type="predicted"/>